<proteinExistence type="inferred from homology"/>
<dbReference type="GO" id="GO:0000455">
    <property type="term" value="P:enzyme-directed rRNA pseudouridine synthesis"/>
    <property type="evidence" value="ECO:0007669"/>
    <property type="project" value="TreeGrafter"/>
</dbReference>
<comment type="similarity">
    <text evidence="1">Belongs to the pseudouridine synthase RluA family.</text>
</comment>
<dbReference type="InterPro" id="IPR020103">
    <property type="entry name" value="PsdUridine_synth_cat_dom_sf"/>
</dbReference>
<protein>
    <submittedName>
        <fullName evidence="3">Ribosomal large subunit pseudouridine synthase D</fullName>
        <ecNumber evidence="3">5.4.99.23</ecNumber>
    </submittedName>
</protein>
<dbReference type="GO" id="GO:0160140">
    <property type="term" value="F:23S rRNA pseudouridine(1911/1915/1917) synthase activity"/>
    <property type="evidence" value="ECO:0007669"/>
    <property type="project" value="UniProtKB-EC"/>
</dbReference>
<reference evidence="3" key="1">
    <citation type="submission" date="2016-10" db="EMBL/GenBank/DDBJ databases">
        <title>Sequence of Gallionella enrichment culture.</title>
        <authorList>
            <person name="Poehlein A."/>
            <person name="Muehling M."/>
            <person name="Daniel R."/>
        </authorList>
    </citation>
    <scope>NUCLEOTIDE SEQUENCE</scope>
</reference>
<gene>
    <name evidence="3" type="primary">rluD_1</name>
    <name evidence="3" type="ORF">GALL_10200</name>
</gene>
<comment type="caution">
    <text evidence="3">The sequence shown here is derived from an EMBL/GenBank/DDBJ whole genome shotgun (WGS) entry which is preliminary data.</text>
</comment>
<evidence type="ECO:0000256" key="1">
    <source>
        <dbReference type="ARBA" id="ARBA00010876"/>
    </source>
</evidence>
<dbReference type="CDD" id="cd02869">
    <property type="entry name" value="PseudoU_synth_RluA_like"/>
    <property type="match status" value="1"/>
</dbReference>
<dbReference type="Pfam" id="PF00849">
    <property type="entry name" value="PseudoU_synth_2"/>
    <property type="match status" value="1"/>
</dbReference>
<evidence type="ECO:0000259" key="2">
    <source>
        <dbReference type="Pfam" id="PF00849"/>
    </source>
</evidence>
<keyword evidence="3" id="KW-0413">Isomerase</keyword>
<dbReference type="InterPro" id="IPR006145">
    <property type="entry name" value="PsdUridine_synth_RsuA/RluA"/>
</dbReference>
<dbReference type="AlphaFoldDB" id="A0A1J5TQZ8"/>
<dbReference type="EC" id="5.4.99.23" evidence="3"/>
<feature type="domain" description="Pseudouridine synthase RsuA/RluA-like" evidence="2">
    <location>
        <begin position="45"/>
        <end position="190"/>
    </location>
</feature>
<dbReference type="SUPFAM" id="SSF55120">
    <property type="entry name" value="Pseudouridine synthase"/>
    <property type="match status" value="1"/>
</dbReference>
<evidence type="ECO:0000313" key="3">
    <source>
        <dbReference type="EMBL" id="OIR18680.1"/>
    </source>
</evidence>
<sequence length="272" mass="30005">MGDATSPDFDPRRACAWPRRLKQGPIRMIEPSELRSWILVEDEELIVVNKPGDVVCHPSKAGPWSSLVGAVREHASLAAAHLIFRLDRETSGVVVLAKTPAMASRLQKAMQRRLVRKSYLAILSGELPGEVTVDQPLGDDEHSPVFVKSAVRPDGQAAVSRFTPVSWGGGFTLARVVTETGRKHQIRAHARWLGYPLVGDKIYGPDDHLFIEFLDTGYTPELAERLLLPRQALHCARIDLREAGLDRVFTAPLAPDLQDFCSSRGLRSPVPA</sequence>
<name>A0A1J5TQZ8_9ZZZZ</name>
<dbReference type="Gene3D" id="3.30.2350.10">
    <property type="entry name" value="Pseudouridine synthase"/>
    <property type="match status" value="1"/>
</dbReference>
<dbReference type="InterPro" id="IPR050188">
    <property type="entry name" value="RluA_PseudoU_synthase"/>
</dbReference>
<dbReference type="PANTHER" id="PTHR21600:SF87">
    <property type="entry name" value="RNA PSEUDOURIDYLATE SYNTHASE DOMAIN-CONTAINING PROTEIN 1"/>
    <property type="match status" value="1"/>
</dbReference>
<accession>A0A1J5TQZ8</accession>
<organism evidence="3">
    <name type="scientific">mine drainage metagenome</name>
    <dbReference type="NCBI Taxonomy" id="410659"/>
    <lineage>
        <taxon>unclassified sequences</taxon>
        <taxon>metagenomes</taxon>
        <taxon>ecological metagenomes</taxon>
    </lineage>
</organism>
<dbReference type="EMBL" id="MLJW01000002">
    <property type="protein sequence ID" value="OIR18680.1"/>
    <property type="molecule type" value="Genomic_DNA"/>
</dbReference>
<dbReference type="GO" id="GO:0003723">
    <property type="term" value="F:RNA binding"/>
    <property type="evidence" value="ECO:0007669"/>
    <property type="project" value="InterPro"/>
</dbReference>
<dbReference type="PANTHER" id="PTHR21600">
    <property type="entry name" value="MITOCHONDRIAL RNA PSEUDOURIDINE SYNTHASE"/>
    <property type="match status" value="1"/>
</dbReference>